<name>A0A0F8BP74_CERFI</name>
<feature type="compositionally biased region" description="Low complexity" evidence="1">
    <location>
        <begin position="705"/>
        <end position="716"/>
    </location>
</feature>
<evidence type="ECO:0000313" key="3">
    <source>
        <dbReference type="Proteomes" id="UP000034841"/>
    </source>
</evidence>
<dbReference type="SUPFAM" id="SSF47954">
    <property type="entry name" value="Cyclin-like"/>
    <property type="match status" value="2"/>
</dbReference>
<keyword evidence="3" id="KW-1185">Reference proteome</keyword>
<comment type="caution">
    <text evidence="2">The sequence shown here is derived from an EMBL/GenBank/DDBJ whole genome shotgun (WGS) entry which is preliminary data.</text>
</comment>
<organism evidence="2 3">
    <name type="scientific">Ceratocystis fimbriata f. sp. platani</name>
    <dbReference type="NCBI Taxonomy" id="88771"/>
    <lineage>
        <taxon>Eukaryota</taxon>
        <taxon>Fungi</taxon>
        <taxon>Dikarya</taxon>
        <taxon>Ascomycota</taxon>
        <taxon>Pezizomycotina</taxon>
        <taxon>Sordariomycetes</taxon>
        <taxon>Hypocreomycetidae</taxon>
        <taxon>Microascales</taxon>
        <taxon>Ceratocystidaceae</taxon>
        <taxon>Ceratocystis</taxon>
    </lineage>
</organism>
<dbReference type="AlphaFoldDB" id="A0A0F8BP74"/>
<gene>
    <name evidence="2" type="primary">CCNL1</name>
    <name evidence="2" type="ORF">CFO_g3298</name>
</gene>
<feature type="compositionally biased region" description="Polar residues" evidence="1">
    <location>
        <begin position="251"/>
        <end position="260"/>
    </location>
</feature>
<dbReference type="GO" id="GO:0016538">
    <property type="term" value="F:cyclin-dependent protein serine/threonine kinase regulator activity"/>
    <property type="evidence" value="ECO:0007669"/>
    <property type="project" value="InterPro"/>
</dbReference>
<dbReference type="EMBL" id="LBBL01000167">
    <property type="protein sequence ID" value="KKF94348.1"/>
    <property type="molecule type" value="Genomic_DNA"/>
</dbReference>
<dbReference type="OrthoDB" id="10264655at2759"/>
<proteinExistence type="predicted"/>
<accession>A0A0F8BP74</accession>
<dbReference type="InterPro" id="IPR036915">
    <property type="entry name" value="Cyclin-like_sf"/>
</dbReference>
<dbReference type="GO" id="GO:0006357">
    <property type="term" value="P:regulation of transcription by RNA polymerase II"/>
    <property type="evidence" value="ECO:0007669"/>
    <property type="project" value="InterPro"/>
</dbReference>
<feature type="region of interest" description="Disordered" evidence="1">
    <location>
        <begin position="423"/>
        <end position="450"/>
    </location>
</feature>
<dbReference type="Proteomes" id="UP000034841">
    <property type="component" value="Unassembled WGS sequence"/>
</dbReference>
<evidence type="ECO:0000313" key="2">
    <source>
        <dbReference type="EMBL" id="KKF94348.1"/>
    </source>
</evidence>
<evidence type="ECO:0000256" key="1">
    <source>
        <dbReference type="SAM" id="MobiDB-lite"/>
    </source>
</evidence>
<reference evidence="2 3" key="1">
    <citation type="submission" date="2015-04" db="EMBL/GenBank/DDBJ databases">
        <title>Genome sequence of Ceratocystis platani, a major pathogen of plane trees.</title>
        <authorList>
            <person name="Belbahri L."/>
        </authorList>
    </citation>
    <scope>NUCLEOTIDE SEQUENCE [LARGE SCALE GENOMIC DNA]</scope>
    <source>
        <strain evidence="2 3">CFO</strain>
    </source>
</reference>
<feature type="region of interest" description="Disordered" evidence="1">
    <location>
        <begin position="531"/>
        <end position="556"/>
    </location>
</feature>
<dbReference type="InterPro" id="IPR043198">
    <property type="entry name" value="Cyclin/Ssn8"/>
</dbReference>
<sequence length="776" mass="85519">MPPCANPLATVEQLTTRVQRSGMSPEIYDAAFSATVCLTQAAGVLLEQPQDVIARACVVLARYWVASASLHYEYRMVSAAVLYTVMKQSAKPMSSARVCIVYSYLGSPLSSFRSDKEPLPFDASAVKAFSGTRAAFEPLLIEVESHVLYTLSFDTHVALPYAMAISYLQALDFFGYQRHAITSRVVGYLNTALISPQLLYLTHQPNELAVAAMYLAARDVGAKMPTQDWWEVFDVDRESLGFLAPSFPSSRKPLTTPRRNNYSHGHHASSHAPSYSGVAKAQSPIKGSASSRARTSAAAFPSRRDVLISAVKAENYFAVGKDYTRAMSQIHRAHHDPDFRSKWSNALGNVMDSMPLSREEKAANLAYKNEKRAEIERKKAARALSKAQDKTLKKVAKFQQRHCAAAGHFGAIQPIPRADDLVNISSSDEDSGAESAYSEVSDESELDEEGQKLHEEGFFVDRMQDDIVYDDYDYYNEAGEADDEDMEPEYADTSEMFHSPDLVRRSAGPTVPAAFLHDLSPVPIRTMSKARNQSTGPLAPPRGSTPLFQNHSRTSTETSTDTSIFVDIVDCAPDSGPMLRIIGEAELIEAKVKAYVEVLDRRELQPEEASSCEDIGRVLYTWACSEQEKAGNGERNGLCLKEIERGYKHGEAAIMFMFTTLYHNREEDLAVLVEAAAIFRHLNRKIRELRTLYAAHFTGKAQPRSSQNNGSASSNSVTPPHATSPPSHAFADNEAGGHISPVLLNSAAVEAGLEEPVYQPIEITRKINEILRILGS</sequence>
<dbReference type="Gene3D" id="1.10.472.10">
    <property type="entry name" value="Cyclin-like"/>
    <property type="match status" value="2"/>
</dbReference>
<feature type="region of interest" description="Disordered" evidence="1">
    <location>
        <begin position="700"/>
        <end position="732"/>
    </location>
</feature>
<protein>
    <submittedName>
        <fullName evidence="2">Cyclin-L1</fullName>
    </submittedName>
</protein>
<feature type="region of interest" description="Disordered" evidence="1">
    <location>
        <begin position="251"/>
        <end position="296"/>
    </location>
</feature>
<dbReference type="PANTHER" id="PTHR10026">
    <property type="entry name" value="CYCLIN"/>
    <property type="match status" value="1"/>
</dbReference>